<dbReference type="AlphaFoldDB" id="A0A553PU52"/>
<keyword evidence="4 6" id="KW-0547">Nucleotide-binding</keyword>
<comment type="subcellular location">
    <subcellularLocation>
        <location evidence="1">Cytoplasmic vesicle</location>
        <location evidence="1">Clathrin-coated vesicle</location>
    </subcellularLocation>
</comment>
<dbReference type="InterPro" id="IPR011009">
    <property type="entry name" value="Kinase-like_dom_sf"/>
</dbReference>
<feature type="compositionally biased region" description="Polar residues" evidence="7">
    <location>
        <begin position="897"/>
        <end position="921"/>
    </location>
</feature>
<dbReference type="InterPro" id="IPR014020">
    <property type="entry name" value="Tensin_C2-dom"/>
</dbReference>
<dbReference type="PANTHER" id="PTHR22967">
    <property type="entry name" value="SERINE/THREONINE PROTEIN KINASE"/>
    <property type="match status" value="1"/>
</dbReference>
<dbReference type="PANTHER" id="PTHR22967:SF105">
    <property type="entry name" value="CYCLIN-G-ASSOCIATED KINASE"/>
    <property type="match status" value="1"/>
</dbReference>
<dbReference type="Pfam" id="PF00069">
    <property type="entry name" value="Pkinase"/>
    <property type="match status" value="1"/>
</dbReference>
<evidence type="ECO:0000256" key="1">
    <source>
        <dbReference type="ARBA" id="ARBA00004132"/>
    </source>
</evidence>
<dbReference type="Pfam" id="PF10409">
    <property type="entry name" value="PTEN_C2"/>
    <property type="match status" value="1"/>
</dbReference>
<feature type="compositionally biased region" description="Polar residues" evidence="7">
    <location>
        <begin position="971"/>
        <end position="1000"/>
    </location>
</feature>
<dbReference type="InterPro" id="IPR000719">
    <property type="entry name" value="Prot_kinase_dom"/>
</dbReference>
<evidence type="ECO:0000256" key="7">
    <source>
        <dbReference type="SAM" id="MobiDB-lite"/>
    </source>
</evidence>
<dbReference type="FunFam" id="1.10.287.110:FF:000002">
    <property type="entry name" value="putative tyrosine-protein phosphatase auxilin isoform X2"/>
    <property type="match status" value="1"/>
</dbReference>
<dbReference type="SUPFAM" id="SSF46565">
    <property type="entry name" value="Chaperone J-domain"/>
    <property type="match status" value="1"/>
</dbReference>
<dbReference type="Gene3D" id="1.10.510.10">
    <property type="entry name" value="Transferase(Phosphotransferase) domain 1"/>
    <property type="match status" value="1"/>
</dbReference>
<evidence type="ECO:0000259" key="8">
    <source>
        <dbReference type="PROSITE" id="PS50011"/>
    </source>
</evidence>
<dbReference type="EC" id="2.7.11.13" evidence="3"/>
<dbReference type="Gene3D" id="2.60.40.1110">
    <property type="match status" value="1"/>
</dbReference>
<dbReference type="InterPro" id="IPR035892">
    <property type="entry name" value="C2_domain_sf"/>
</dbReference>
<name>A0A553PU52_TIGCA</name>
<feature type="binding site" evidence="6">
    <location>
        <position position="73"/>
    </location>
    <ligand>
        <name>ATP</name>
        <dbReference type="ChEBI" id="CHEBI:30616"/>
    </ligand>
</feature>
<dbReference type="OMA" id="HYKNTNL"/>
<dbReference type="PROSITE" id="PS51182">
    <property type="entry name" value="C2_TENSIN"/>
    <property type="match status" value="1"/>
</dbReference>
<dbReference type="InterPro" id="IPR029021">
    <property type="entry name" value="Prot-tyrosine_phosphatase-like"/>
</dbReference>
<dbReference type="GO" id="GO:0030136">
    <property type="term" value="C:clathrin-coated vesicle"/>
    <property type="evidence" value="ECO:0007669"/>
    <property type="project" value="UniProtKB-SubCell"/>
</dbReference>
<feature type="domain" description="J" evidence="9">
    <location>
        <begin position="1074"/>
        <end position="1134"/>
    </location>
</feature>
<dbReference type="GO" id="GO:0035612">
    <property type="term" value="F:AP-2 adaptor complex binding"/>
    <property type="evidence" value="ECO:0007669"/>
    <property type="project" value="TreeGrafter"/>
</dbReference>
<dbReference type="GO" id="GO:0004697">
    <property type="term" value="F:diacylglycerol-dependent serine/threonine kinase activity"/>
    <property type="evidence" value="ECO:0007669"/>
    <property type="project" value="UniProtKB-EC"/>
</dbReference>
<dbReference type="SUPFAM" id="SSF56112">
    <property type="entry name" value="Protein kinase-like (PK-like)"/>
    <property type="match status" value="1"/>
</dbReference>
<dbReference type="PROSITE" id="PS50011">
    <property type="entry name" value="PROTEIN_KINASE_DOM"/>
    <property type="match status" value="1"/>
</dbReference>
<accession>A0A553PU52</accession>
<dbReference type="PROSITE" id="PS50076">
    <property type="entry name" value="DNAJ_2"/>
    <property type="match status" value="1"/>
</dbReference>
<evidence type="ECO:0000259" key="9">
    <source>
        <dbReference type="PROSITE" id="PS50076"/>
    </source>
</evidence>
<evidence type="ECO:0000256" key="5">
    <source>
        <dbReference type="ARBA" id="ARBA00022840"/>
    </source>
</evidence>
<dbReference type="InterPro" id="IPR008271">
    <property type="entry name" value="Ser/Thr_kinase_AS"/>
</dbReference>
<feature type="domain" description="C2 tensin-type" evidence="10">
    <location>
        <begin position="572"/>
        <end position="710"/>
    </location>
</feature>
<dbReference type="GO" id="GO:0005524">
    <property type="term" value="F:ATP binding"/>
    <property type="evidence" value="ECO:0007669"/>
    <property type="project" value="UniProtKB-UniRule"/>
</dbReference>
<dbReference type="OrthoDB" id="1717591at2759"/>
<proteinExistence type="inferred from homology"/>
<evidence type="ECO:0000259" key="10">
    <source>
        <dbReference type="PROSITE" id="PS51182"/>
    </source>
</evidence>
<organism evidence="11 12">
    <name type="scientific">Tigriopus californicus</name>
    <name type="common">Marine copepod</name>
    <dbReference type="NCBI Taxonomy" id="6832"/>
    <lineage>
        <taxon>Eukaryota</taxon>
        <taxon>Metazoa</taxon>
        <taxon>Ecdysozoa</taxon>
        <taxon>Arthropoda</taxon>
        <taxon>Crustacea</taxon>
        <taxon>Multicrustacea</taxon>
        <taxon>Hexanauplia</taxon>
        <taxon>Copepoda</taxon>
        <taxon>Harpacticoida</taxon>
        <taxon>Harpacticidae</taxon>
        <taxon>Tigriopus</taxon>
    </lineage>
</organism>
<protein>
    <recommendedName>
        <fullName evidence="3">protein kinase C</fullName>
        <ecNumber evidence="3">2.7.11.13</ecNumber>
    </recommendedName>
</protein>
<evidence type="ECO:0000256" key="4">
    <source>
        <dbReference type="ARBA" id="ARBA00022741"/>
    </source>
</evidence>
<dbReference type="Gene3D" id="1.10.287.110">
    <property type="entry name" value="DnaJ domain"/>
    <property type="match status" value="1"/>
</dbReference>
<dbReference type="InterPro" id="IPR036869">
    <property type="entry name" value="J_dom_sf"/>
</dbReference>
<evidence type="ECO:0000256" key="3">
    <source>
        <dbReference type="ARBA" id="ARBA00012429"/>
    </source>
</evidence>
<keyword evidence="12" id="KW-1185">Reference proteome</keyword>
<feature type="region of interest" description="Disordered" evidence="7">
    <location>
        <begin position="745"/>
        <end position="794"/>
    </location>
</feature>
<sequence>MFKTALNYLSSNVGVYGLDEGVSEGGIPDPIIGSMVDVGGQKVKVQRRIGEGGFAFVYAVQSVSSPPRPFALKRLLAADADKRAAIVQEITLLKSLKNRPNILQYETAAHLPQGQGLSASKCEEYLLLTELCAASLYDYLSPRSMPYPPVTAGRVFFQTLEAVSYLHRASPAIAHRDLKVENLLIDGCGRLKLCDFGSATTHTYLPDETWNMGQRTRMEEEIQKFTTPMYRSPEMVDVWCNHPVGIASDVWALGCLLYQLCFHVHPFPEGTKLQIINANFYIPDTDVTHTMFHDLIRQMLVVDPTCRPSVQQAQEHLGEVAVYNGWDLEDKIDFEIQLNLPSTPEHGPANGVPKLDLSPTHQPGTVPAPTATQLLTSLKGGAGSMFGRIKDTSKSVMSSLLSPKDIDFHLLTSRLAAMSLPVDGIDYNYKNQIEDIRQIMENHHSAHYAIVNVCERKYPASRFVCGTVIDSTWSSQIIPSIEQVLEMSIKVIEFLSKDKKNVVVIHCLNGKSNSAMLFSAVMLVGKVFSHYSEALALFEEKRCEPQISFGQRSVLIHLEKLLQSGPSLTLSQQVLNVNSIILEPVPLFTKALDGTRPFYEIYQGSQLISTNFQDYGSLKLYTAYDGEIVMKLNVKLMGDITVIVFHGRQSMGTFFAGKLEKILIGKIFFNTSQLPANKSYVKFKTHELDALGDIERIPDDFSIAVNYTIREQPKETIYPYKMPTHRKLDLFFSTKGEYNEAMTFGKKVPTPTAPLSDASQVQEQSPTRPPRQKKASPPLFDVGDSDAGVPKPSSLIDIAGLEPQAGGKKTLNSTGHLNLTPPEAKSDPQAGFFDLTPPKPQSAQPAGFFDLTPPDQGKDTLLNFGGSAPRSATEKSSPDDILLDFDGFPSVAPPPTNASKPSSTNFDLFDNVPSSNGNSADLLQPSGAPNLADLLAPQPQEPAKSASEQMVDDMLSQMNLNSRKSAGGDNKTPQPTSQGPSGKPNYNSAFFNAQTNNGNGQARKPPTRANFDDLLGGFAPSGDSQNQTIGEMQKKKQIKAMTPEEAHIFEWTHGRSRNLRALLCSLDTVVWSGSRWTKCGMHQLVTFDNVKKMYRRACLAVHPDKQMGTENEDLAKKIFTELNDAWSKFQEDESP</sequence>
<dbReference type="STRING" id="6832.A0A553PU52"/>
<evidence type="ECO:0000313" key="12">
    <source>
        <dbReference type="Proteomes" id="UP000318571"/>
    </source>
</evidence>
<dbReference type="SMART" id="SM00220">
    <property type="entry name" value="S_TKc"/>
    <property type="match status" value="1"/>
</dbReference>
<dbReference type="InterPro" id="IPR001623">
    <property type="entry name" value="DnaJ_domain"/>
</dbReference>
<dbReference type="GO" id="GO:0045747">
    <property type="term" value="P:positive regulation of Notch signaling pathway"/>
    <property type="evidence" value="ECO:0007669"/>
    <property type="project" value="TreeGrafter"/>
</dbReference>
<dbReference type="SUPFAM" id="SSF49562">
    <property type="entry name" value="C2 domain (Calcium/lipid-binding domain, CaLB)"/>
    <property type="match status" value="1"/>
</dbReference>
<dbReference type="PROSITE" id="PS00108">
    <property type="entry name" value="PROTEIN_KINASE_ST"/>
    <property type="match status" value="1"/>
</dbReference>
<feature type="region of interest" description="Disordered" evidence="7">
    <location>
        <begin position="806"/>
        <end position="1008"/>
    </location>
</feature>
<dbReference type="SUPFAM" id="SSF52799">
    <property type="entry name" value="(Phosphotyrosine protein) phosphatases II"/>
    <property type="match status" value="1"/>
</dbReference>
<reference evidence="11 12" key="1">
    <citation type="journal article" date="2018" name="Nat. Ecol. Evol.">
        <title>Genomic signatures of mitonuclear coevolution across populations of Tigriopus californicus.</title>
        <authorList>
            <person name="Barreto F.S."/>
            <person name="Watson E.T."/>
            <person name="Lima T.G."/>
            <person name="Willett C.S."/>
            <person name="Edmands S."/>
            <person name="Li W."/>
            <person name="Burton R.S."/>
        </authorList>
    </citation>
    <scope>NUCLEOTIDE SEQUENCE [LARGE SCALE GENOMIC DNA]</scope>
    <source>
        <strain evidence="11 12">San Diego</strain>
    </source>
</reference>
<dbReference type="GO" id="GO:2000369">
    <property type="term" value="P:regulation of clathrin-dependent endocytosis"/>
    <property type="evidence" value="ECO:0007669"/>
    <property type="project" value="TreeGrafter"/>
</dbReference>
<dbReference type="InterPro" id="IPR017441">
    <property type="entry name" value="Protein_kinase_ATP_BS"/>
</dbReference>
<feature type="domain" description="Protein kinase" evidence="8">
    <location>
        <begin position="43"/>
        <end position="319"/>
    </location>
</feature>
<comment type="caution">
    <text evidence="11">The sequence shown here is derived from an EMBL/GenBank/DDBJ whole genome shotgun (WGS) entry which is preliminary data.</text>
</comment>
<dbReference type="Proteomes" id="UP000318571">
    <property type="component" value="Chromosome 12"/>
</dbReference>
<dbReference type="CDD" id="cd06257">
    <property type="entry name" value="DnaJ"/>
    <property type="match status" value="1"/>
</dbReference>
<evidence type="ECO:0000256" key="6">
    <source>
        <dbReference type="PROSITE-ProRule" id="PRU10141"/>
    </source>
</evidence>
<dbReference type="PROSITE" id="PS00107">
    <property type="entry name" value="PROTEIN_KINASE_ATP"/>
    <property type="match status" value="1"/>
</dbReference>
<evidence type="ECO:0000313" key="11">
    <source>
        <dbReference type="EMBL" id="TRY81208.1"/>
    </source>
</evidence>
<evidence type="ECO:0000256" key="2">
    <source>
        <dbReference type="ARBA" id="ARBA00005490"/>
    </source>
</evidence>
<feature type="compositionally biased region" description="Polar residues" evidence="7">
    <location>
        <begin position="757"/>
        <end position="766"/>
    </location>
</feature>
<dbReference type="Gene3D" id="3.90.190.10">
    <property type="entry name" value="Protein tyrosine phosphatase superfamily"/>
    <property type="match status" value="1"/>
</dbReference>
<keyword evidence="5 6" id="KW-0067">ATP-binding</keyword>
<dbReference type="SMART" id="SM01326">
    <property type="entry name" value="PTEN_C2"/>
    <property type="match status" value="1"/>
</dbReference>
<comment type="similarity">
    <text evidence="2">Belongs to the protein kinase superfamily. AGC Ser/Thr protein kinase family. PKC subfamily.</text>
</comment>
<gene>
    <name evidence="11" type="ORF">TCAL_10445</name>
</gene>
<dbReference type="EMBL" id="VCGU01000001">
    <property type="protein sequence ID" value="TRY81208.1"/>
    <property type="molecule type" value="Genomic_DNA"/>
</dbReference>